<evidence type="ECO:0000313" key="4">
    <source>
        <dbReference type="Proteomes" id="UP000008207"/>
    </source>
</evidence>
<dbReference type="HOGENOM" id="CLU_1407339_0_0_5"/>
<keyword evidence="1" id="KW-1133">Transmembrane helix</keyword>
<dbReference type="STRING" id="460265.Mnod_2573"/>
<dbReference type="AlphaFoldDB" id="B8IDZ1"/>
<dbReference type="Proteomes" id="UP000008207">
    <property type="component" value="Chromosome"/>
</dbReference>
<evidence type="ECO:0000256" key="1">
    <source>
        <dbReference type="SAM" id="Phobius"/>
    </source>
</evidence>
<dbReference type="RefSeq" id="WP_015929216.1">
    <property type="nucleotide sequence ID" value="NC_011894.1"/>
</dbReference>
<evidence type="ECO:0000313" key="3">
    <source>
        <dbReference type="EMBL" id="ACL57537.1"/>
    </source>
</evidence>
<gene>
    <name evidence="3" type="ordered locus">Mnod_2573</name>
</gene>
<dbReference type="InterPro" id="IPR012495">
    <property type="entry name" value="TadE-like_dom"/>
</dbReference>
<dbReference type="eggNOG" id="COG4961">
    <property type="taxonomic scope" value="Bacteria"/>
</dbReference>
<protein>
    <submittedName>
        <fullName evidence="3">TadE family protein</fullName>
    </submittedName>
</protein>
<dbReference type="KEGG" id="mno:Mnod_2573"/>
<reference evidence="3 4" key="1">
    <citation type="submission" date="2009-01" db="EMBL/GenBank/DDBJ databases">
        <title>Complete sequence of chromosome of Methylobacterium nodulans ORS 2060.</title>
        <authorList>
            <consortium name="US DOE Joint Genome Institute"/>
            <person name="Lucas S."/>
            <person name="Copeland A."/>
            <person name="Lapidus A."/>
            <person name="Glavina del Rio T."/>
            <person name="Dalin E."/>
            <person name="Tice H."/>
            <person name="Bruce D."/>
            <person name="Goodwin L."/>
            <person name="Pitluck S."/>
            <person name="Sims D."/>
            <person name="Brettin T."/>
            <person name="Detter J.C."/>
            <person name="Han C."/>
            <person name="Larimer F."/>
            <person name="Land M."/>
            <person name="Hauser L."/>
            <person name="Kyrpides N."/>
            <person name="Ivanova N."/>
            <person name="Marx C.J."/>
            <person name="Richardson P."/>
        </authorList>
    </citation>
    <scope>NUCLEOTIDE SEQUENCE [LARGE SCALE GENOMIC DNA]</scope>
    <source>
        <strain evidence="4">LMG 21967 / CNCM I-2342 / ORS 2060</strain>
    </source>
</reference>
<evidence type="ECO:0000259" key="2">
    <source>
        <dbReference type="Pfam" id="PF07811"/>
    </source>
</evidence>
<keyword evidence="1" id="KW-0812">Transmembrane</keyword>
<feature type="domain" description="TadE-like" evidence="2">
    <location>
        <begin position="44"/>
        <end position="86"/>
    </location>
</feature>
<organism evidence="3 4">
    <name type="scientific">Methylobacterium nodulans (strain LMG 21967 / CNCM I-2342 / ORS 2060)</name>
    <dbReference type="NCBI Taxonomy" id="460265"/>
    <lineage>
        <taxon>Bacteria</taxon>
        <taxon>Pseudomonadati</taxon>
        <taxon>Pseudomonadota</taxon>
        <taxon>Alphaproteobacteria</taxon>
        <taxon>Hyphomicrobiales</taxon>
        <taxon>Methylobacteriaceae</taxon>
        <taxon>Methylobacterium</taxon>
    </lineage>
</organism>
<name>B8IDZ1_METNO</name>
<keyword evidence="4" id="KW-1185">Reference proteome</keyword>
<dbReference type="EMBL" id="CP001349">
    <property type="protein sequence ID" value="ACL57537.1"/>
    <property type="molecule type" value="Genomic_DNA"/>
</dbReference>
<feature type="transmembrane region" description="Helical" evidence="1">
    <location>
        <begin position="46"/>
        <end position="65"/>
    </location>
</feature>
<accession>B8IDZ1</accession>
<dbReference type="Pfam" id="PF07811">
    <property type="entry name" value="TadE"/>
    <property type="match status" value="1"/>
</dbReference>
<sequence length="193" mass="20621">MLHKGYLQVIGRHKQLFPKLDQRGNLALMWSRFVSFRLWNACEGSALVEASLVVPVLLVLFLGLFEFSRYFQQQQLVAVGVRDAARYLAAASVTPCNNSTIVSNAKNLATTGSISGGSARVTSWSSSAVTVSCSQISNSSGSYYCPLTPGYCYVVTVSTSFTEASLGLFQALGMTAPTISVSHSERTTGGSAL</sequence>
<proteinExistence type="predicted"/>
<keyword evidence="1" id="KW-0472">Membrane</keyword>